<dbReference type="EMBL" id="WIGO01000128">
    <property type="protein sequence ID" value="KAF6828029.1"/>
    <property type="molecule type" value="Genomic_DNA"/>
</dbReference>
<feature type="region of interest" description="Disordered" evidence="1">
    <location>
        <begin position="50"/>
        <end position="69"/>
    </location>
</feature>
<dbReference type="Proteomes" id="UP000654918">
    <property type="component" value="Unassembled WGS sequence"/>
</dbReference>
<gene>
    <name evidence="2" type="ORF">CPLU01_08737</name>
</gene>
<keyword evidence="3" id="KW-1185">Reference proteome</keyword>
<organism evidence="2 3">
    <name type="scientific">Colletotrichum plurivorum</name>
    <dbReference type="NCBI Taxonomy" id="2175906"/>
    <lineage>
        <taxon>Eukaryota</taxon>
        <taxon>Fungi</taxon>
        <taxon>Dikarya</taxon>
        <taxon>Ascomycota</taxon>
        <taxon>Pezizomycotina</taxon>
        <taxon>Sordariomycetes</taxon>
        <taxon>Hypocreomycetidae</taxon>
        <taxon>Glomerellales</taxon>
        <taxon>Glomerellaceae</taxon>
        <taxon>Colletotrichum</taxon>
        <taxon>Colletotrichum orchidearum species complex</taxon>
    </lineage>
</organism>
<comment type="caution">
    <text evidence="2">The sequence shown here is derived from an EMBL/GenBank/DDBJ whole genome shotgun (WGS) entry which is preliminary data.</text>
</comment>
<accession>A0A8H6KAS8</accession>
<protein>
    <submittedName>
        <fullName evidence="2">Uncharacterized protein</fullName>
    </submittedName>
</protein>
<evidence type="ECO:0000313" key="3">
    <source>
        <dbReference type="Proteomes" id="UP000654918"/>
    </source>
</evidence>
<evidence type="ECO:0000313" key="2">
    <source>
        <dbReference type="EMBL" id="KAF6828029.1"/>
    </source>
</evidence>
<sequence>MLELPSIVGSVVKTTVRTQPQTCAALGTVLRTVSAHKDLPFPKLGAHRYQNHDANKVNSGVTENLDVAK</sequence>
<reference evidence="2" key="1">
    <citation type="journal article" date="2020" name="Phytopathology">
        <title>Genome Sequence Resources of Colletotrichum truncatum, C. plurivorum, C. musicola, and C. sojae: Four Species Pathogenic to Soybean (Glycine max).</title>
        <authorList>
            <person name="Rogerio F."/>
            <person name="Boufleur T.R."/>
            <person name="Ciampi-Guillardi M."/>
            <person name="Sukno S.A."/>
            <person name="Thon M.R."/>
            <person name="Massola Junior N.S."/>
            <person name="Baroncelli R."/>
        </authorList>
    </citation>
    <scope>NUCLEOTIDE SEQUENCE</scope>
    <source>
        <strain evidence="2">LFN00145</strain>
    </source>
</reference>
<proteinExistence type="predicted"/>
<dbReference type="AlphaFoldDB" id="A0A8H6KAS8"/>
<name>A0A8H6KAS8_9PEZI</name>
<evidence type="ECO:0000256" key="1">
    <source>
        <dbReference type="SAM" id="MobiDB-lite"/>
    </source>
</evidence>